<evidence type="ECO:0000313" key="3">
    <source>
        <dbReference type="EMBL" id="KAK4149041.1"/>
    </source>
</evidence>
<feature type="compositionally biased region" description="Polar residues" evidence="2">
    <location>
        <begin position="329"/>
        <end position="338"/>
    </location>
</feature>
<gene>
    <name evidence="3" type="ORF">C8A00DRAFT_19230</name>
</gene>
<proteinExistence type="predicted"/>
<keyword evidence="1" id="KW-0175">Coiled coil</keyword>
<evidence type="ECO:0000256" key="1">
    <source>
        <dbReference type="SAM" id="Coils"/>
    </source>
</evidence>
<reference evidence="3" key="1">
    <citation type="journal article" date="2023" name="Mol. Phylogenet. Evol.">
        <title>Genome-scale phylogeny and comparative genomics of the fungal order Sordariales.</title>
        <authorList>
            <person name="Hensen N."/>
            <person name="Bonometti L."/>
            <person name="Westerberg I."/>
            <person name="Brannstrom I.O."/>
            <person name="Guillou S."/>
            <person name="Cros-Aarteil S."/>
            <person name="Calhoun S."/>
            <person name="Haridas S."/>
            <person name="Kuo A."/>
            <person name="Mondo S."/>
            <person name="Pangilinan J."/>
            <person name="Riley R."/>
            <person name="LaButti K."/>
            <person name="Andreopoulos B."/>
            <person name="Lipzen A."/>
            <person name="Chen C."/>
            <person name="Yan M."/>
            <person name="Daum C."/>
            <person name="Ng V."/>
            <person name="Clum A."/>
            <person name="Steindorff A."/>
            <person name="Ohm R.A."/>
            <person name="Martin F."/>
            <person name="Silar P."/>
            <person name="Natvig D.O."/>
            <person name="Lalanne C."/>
            <person name="Gautier V."/>
            <person name="Ament-Velasquez S.L."/>
            <person name="Kruys A."/>
            <person name="Hutchinson M.I."/>
            <person name="Powell A.J."/>
            <person name="Barry K."/>
            <person name="Miller A.N."/>
            <person name="Grigoriev I.V."/>
            <person name="Debuchy R."/>
            <person name="Gladieux P."/>
            <person name="Hiltunen Thoren M."/>
            <person name="Johannesson H."/>
        </authorList>
    </citation>
    <scope>NUCLEOTIDE SEQUENCE</scope>
    <source>
        <strain evidence="3">CBS 538.74</strain>
    </source>
</reference>
<feature type="region of interest" description="Disordered" evidence="2">
    <location>
        <begin position="127"/>
        <end position="338"/>
    </location>
</feature>
<dbReference type="EMBL" id="MU857213">
    <property type="protein sequence ID" value="KAK4149041.1"/>
    <property type="molecule type" value="Genomic_DNA"/>
</dbReference>
<feature type="region of interest" description="Disordered" evidence="2">
    <location>
        <begin position="1101"/>
        <end position="1135"/>
    </location>
</feature>
<feature type="compositionally biased region" description="Polar residues" evidence="2">
    <location>
        <begin position="927"/>
        <end position="937"/>
    </location>
</feature>
<feature type="compositionally biased region" description="Polar residues" evidence="2">
    <location>
        <begin position="177"/>
        <end position="192"/>
    </location>
</feature>
<feature type="compositionally biased region" description="Polar residues" evidence="2">
    <location>
        <begin position="1107"/>
        <end position="1127"/>
    </location>
</feature>
<dbReference type="AlphaFoldDB" id="A0AAN6VF68"/>
<sequence>MAASQSLLLETRRAEANHAEVKRRIDELARHYHDQEKQALADLDEKLKAINVQFEKQSAEIVAQLGGQSLLESVEKVLVQNRDLEIKGLRQTHQEQVNARKNVYNEQKQAYDKELFQAMTALMTIGLGPNPGHSPAFPSRPSEPEASRAVTAAAATSSRVTLAETTTAPPAATEAPSQPQQGASLGPTQIPTETDRQPILSQDAPKDPQPRSPQRFAVHSRDTPIAPHRRSTTDKQERENLTSSVQSPPAEPDVSPPPAIGHEGASAEFATASLGRQSKTTPKPDPSHKRKANGESNDQSPAAPPSRVKRAKLEKANGADRSAVDQASPVVSQENAQRTVSFEDVFGTPDKPAPHNHVIVQYPNGAGEFYILRCDEHGVHFGEHPLRGAAKHLASAQHNYMSKAHATAIETLGHRVLGCTKELADKNNQHVLKAFKDGSYKVFNANNLSQTRRTELGYPPLDPLNSQKAAMHRKQMAGITNPATCRFYYAGTGGDRKCPVLILPWGDLSPAGVIGTLVGTGIFREVTANGKTMGLPKLPKCYAYDVVDNTVTGIRGWEKGYEIGGPLEKKREFPVLCAENTDYRKWAVGWVRAAHLSVLDFDEPNSRNIPFLEEARDYFLSLPHHGQAAHKQSRKEAPNGAGEDVEMTDAGSMHNNEVEFDSDQDSVSKAMSDSDNDALNLPTPARTGFTAINNTANVSDGSASRSARASLEPPSRAGSVSSTGGGHRRVFKIHARSSNRHPTNHASPSMALPERPADTTTTLGEVRKPSPASLQNILQNFPGPAADGPSRGSSQSPKPATARRPLPSAPMRSGSPSRSALLSAVNTKLTQSLRDTRAGSAPVQLPQQRDDPVAEELRRCGSASAVPGRSRHVTPQPSAAVSAPELVPAPEPIQKKVQQPLPPIQVPLPAATFTPMLQLSTTPLATPATSVGNTRANSPALAQGKAGTSTSTTASFSKPETPSLTPTLPQPGSFLPTMDVFDLTGFMDGSAEIFRYNTPGQYLRLVDDHQSGVFTTPSDAPVSLKIEPKKIKVVERATAQNGAVCVVTITYHPGEGEGESEGRVHTLVMEKARSTASGMQNGVVHARRLCRRLVAWNPDIDFPSPSPSTSVDSIRWRFSSQSPTTPSAVAGQEQK</sequence>
<feature type="coiled-coil region" evidence="1">
    <location>
        <begin position="11"/>
        <end position="60"/>
    </location>
</feature>
<protein>
    <submittedName>
        <fullName evidence="3">Uncharacterized protein</fullName>
    </submittedName>
</protein>
<accession>A0AAN6VF68</accession>
<evidence type="ECO:0000256" key="2">
    <source>
        <dbReference type="SAM" id="MobiDB-lite"/>
    </source>
</evidence>
<keyword evidence="4" id="KW-1185">Reference proteome</keyword>
<feature type="compositionally biased region" description="Basic and acidic residues" evidence="2">
    <location>
        <begin position="231"/>
        <end position="240"/>
    </location>
</feature>
<feature type="region of interest" description="Disordered" evidence="2">
    <location>
        <begin position="927"/>
        <end position="971"/>
    </location>
</feature>
<feature type="region of interest" description="Disordered" evidence="2">
    <location>
        <begin position="832"/>
        <end position="884"/>
    </location>
</feature>
<evidence type="ECO:0000313" key="4">
    <source>
        <dbReference type="Proteomes" id="UP001302745"/>
    </source>
</evidence>
<feature type="region of interest" description="Disordered" evidence="2">
    <location>
        <begin position="625"/>
        <end position="820"/>
    </location>
</feature>
<name>A0AAN6VF68_9PEZI</name>
<feature type="compositionally biased region" description="Low complexity" evidence="2">
    <location>
        <begin position="147"/>
        <end position="176"/>
    </location>
</feature>
<dbReference type="Proteomes" id="UP001302745">
    <property type="component" value="Unassembled WGS sequence"/>
</dbReference>
<organism evidence="3 4">
    <name type="scientific">Chaetomidium leptoderma</name>
    <dbReference type="NCBI Taxonomy" id="669021"/>
    <lineage>
        <taxon>Eukaryota</taxon>
        <taxon>Fungi</taxon>
        <taxon>Dikarya</taxon>
        <taxon>Ascomycota</taxon>
        <taxon>Pezizomycotina</taxon>
        <taxon>Sordariomycetes</taxon>
        <taxon>Sordariomycetidae</taxon>
        <taxon>Sordariales</taxon>
        <taxon>Chaetomiaceae</taxon>
        <taxon>Chaetomidium</taxon>
    </lineage>
</organism>
<feature type="compositionally biased region" description="Polar residues" evidence="2">
    <location>
        <begin position="690"/>
        <end position="701"/>
    </location>
</feature>
<feature type="compositionally biased region" description="Polar residues" evidence="2">
    <location>
        <begin position="958"/>
        <end position="967"/>
    </location>
</feature>
<comment type="caution">
    <text evidence="3">The sequence shown here is derived from an EMBL/GenBank/DDBJ whole genome shotgun (WGS) entry which is preliminary data.</text>
</comment>
<feature type="compositionally biased region" description="Basic residues" evidence="2">
    <location>
        <begin position="726"/>
        <end position="743"/>
    </location>
</feature>
<feature type="compositionally biased region" description="Low complexity" evidence="2">
    <location>
        <begin position="948"/>
        <end position="957"/>
    </location>
</feature>
<feature type="compositionally biased region" description="Basic and acidic residues" evidence="2">
    <location>
        <begin position="848"/>
        <end position="859"/>
    </location>
</feature>
<feature type="compositionally biased region" description="Pro residues" evidence="2">
    <location>
        <begin position="249"/>
        <end position="259"/>
    </location>
</feature>
<feature type="compositionally biased region" description="Low complexity" evidence="2">
    <location>
        <begin position="702"/>
        <end position="717"/>
    </location>
</feature>
<reference evidence="3" key="2">
    <citation type="submission" date="2023-05" db="EMBL/GenBank/DDBJ databases">
        <authorList>
            <consortium name="Lawrence Berkeley National Laboratory"/>
            <person name="Steindorff A."/>
            <person name="Hensen N."/>
            <person name="Bonometti L."/>
            <person name="Westerberg I."/>
            <person name="Brannstrom I.O."/>
            <person name="Guillou S."/>
            <person name="Cros-Aarteil S."/>
            <person name="Calhoun S."/>
            <person name="Haridas S."/>
            <person name="Kuo A."/>
            <person name="Mondo S."/>
            <person name="Pangilinan J."/>
            <person name="Riley R."/>
            <person name="Labutti K."/>
            <person name="Andreopoulos B."/>
            <person name="Lipzen A."/>
            <person name="Chen C."/>
            <person name="Yanf M."/>
            <person name="Daum C."/>
            <person name="Ng V."/>
            <person name="Clum A."/>
            <person name="Ohm R."/>
            <person name="Martin F."/>
            <person name="Silar P."/>
            <person name="Natvig D."/>
            <person name="Lalanne C."/>
            <person name="Gautier V."/>
            <person name="Ament-Velasquez S.L."/>
            <person name="Kruys A."/>
            <person name="Hutchinson M.I."/>
            <person name="Powell A.J."/>
            <person name="Barry K."/>
            <person name="Miller A.N."/>
            <person name="Grigoriev I.V."/>
            <person name="Debuchy R."/>
            <person name="Gladieux P."/>
            <person name="Thoren M.H."/>
            <person name="Johannesson H."/>
        </authorList>
    </citation>
    <scope>NUCLEOTIDE SEQUENCE</scope>
    <source>
        <strain evidence="3">CBS 538.74</strain>
    </source>
</reference>